<dbReference type="AlphaFoldDB" id="X1P904"/>
<comment type="caution">
    <text evidence="1">The sequence shown here is derived from an EMBL/GenBank/DDBJ whole genome shotgun (WGS) entry which is preliminary data.</text>
</comment>
<reference evidence="1" key="1">
    <citation type="journal article" date="2014" name="Front. Microbiol.">
        <title>High frequency of phylogenetically diverse reductive dehalogenase-homologous genes in deep subseafloor sedimentary metagenomes.</title>
        <authorList>
            <person name="Kawai M."/>
            <person name="Futagami T."/>
            <person name="Toyoda A."/>
            <person name="Takaki Y."/>
            <person name="Nishi S."/>
            <person name="Hori S."/>
            <person name="Arai W."/>
            <person name="Tsubouchi T."/>
            <person name="Morono Y."/>
            <person name="Uchiyama I."/>
            <person name="Ito T."/>
            <person name="Fujiyama A."/>
            <person name="Inagaki F."/>
            <person name="Takami H."/>
        </authorList>
    </citation>
    <scope>NUCLEOTIDE SEQUENCE</scope>
    <source>
        <strain evidence="1">Expedition CK06-06</strain>
    </source>
</reference>
<accession>X1P904</accession>
<organism evidence="1">
    <name type="scientific">marine sediment metagenome</name>
    <dbReference type="NCBI Taxonomy" id="412755"/>
    <lineage>
        <taxon>unclassified sequences</taxon>
        <taxon>metagenomes</taxon>
        <taxon>ecological metagenomes</taxon>
    </lineage>
</organism>
<proteinExistence type="predicted"/>
<gene>
    <name evidence="1" type="ORF">S06H3_61464</name>
</gene>
<feature type="non-terminal residue" evidence="1">
    <location>
        <position position="1"/>
    </location>
</feature>
<sequence>FNRMDAVLSPDFVFYFDPNNVGDYVGDYIIPVSWTKTEMMSAVRNMFNLAYSINLEIPILTQGEDAFGKPDEGDTTFTKTNVTVDLLLMVDEYNGFQVTGFCDFEFTKDGSGNWPITIWWDRTASALLTKDIPIPSLGKIFALFY</sequence>
<evidence type="ECO:0000313" key="1">
    <source>
        <dbReference type="EMBL" id="GAI52797.1"/>
    </source>
</evidence>
<dbReference type="EMBL" id="BARV01040311">
    <property type="protein sequence ID" value="GAI52797.1"/>
    <property type="molecule type" value="Genomic_DNA"/>
</dbReference>
<protein>
    <submittedName>
        <fullName evidence="1">Uncharacterized protein</fullName>
    </submittedName>
</protein>
<name>X1P904_9ZZZZ</name>